<evidence type="ECO:0000313" key="2">
    <source>
        <dbReference type="Proteomes" id="UP000663193"/>
    </source>
</evidence>
<organism evidence="1 2">
    <name type="scientific">Phaeosphaeria nodorum (strain SN15 / ATCC MYA-4574 / FGSC 10173)</name>
    <name type="common">Glume blotch fungus</name>
    <name type="synonym">Parastagonospora nodorum</name>
    <dbReference type="NCBI Taxonomy" id="321614"/>
    <lineage>
        <taxon>Eukaryota</taxon>
        <taxon>Fungi</taxon>
        <taxon>Dikarya</taxon>
        <taxon>Ascomycota</taxon>
        <taxon>Pezizomycotina</taxon>
        <taxon>Dothideomycetes</taxon>
        <taxon>Pleosporomycetidae</taxon>
        <taxon>Pleosporales</taxon>
        <taxon>Pleosporineae</taxon>
        <taxon>Phaeosphaeriaceae</taxon>
        <taxon>Parastagonospora</taxon>
    </lineage>
</organism>
<dbReference type="AlphaFoldDB" id="A0A7U2F0X6"/>
<evidence type="ECO:0000313" key="1">
    <source>
        <dbReference type="EMBL" id="QRC94655.1"/>
    </source>
</evidence>
<evidence type="ECO:0008006" key="3">
    <source>
        <dbReference type="Google" id="ProtNLM"/>
    </source>
</evidence>
<dbReference type="Proteomes" id="UP000663193">
    <property type="component" value="Chromosome 5"/>
</dbReference>
<dbReference type="EMBL" id="CP069027">
    <property type="protein sequence ID" value="QRC94655.1"/>
    <property type="molecule type" value="Genomic_DNA"/>
</dbReference>
<dbReference type="RefSeq" id="XP_001804997.1">
    <property type="nucleotide sequence ID" value="XM_001804945.1"/>
</dbReference>
<name>A0A7U2F0X6_PHANO</name>
<dbReference type="KEGG" id="pno:SNOG_14820"/>
<reference evidence="2" key="1">
    <citation type="journal article" date="2021" name="BMC Genomics">
        <title>Chromosome-level genome assembly and manually-curated proteome of model necrotroph Parastagonospora nodorum Sn15 reveals a genome-wide trove of candidate effector homologs, and redundancy of virulence-related functions within an accessory chromosome.</title>
        <authorList>
            <person name="Bertazzoni S."/>
            <person name="Jones D.A.B."/>
            <person name="Phan H.T."/>
            <person name="Tan K.-C."/>
            <person name="Hane J.K."/>
        </authorList>
    </citation>
    <scope>NUCLEOTIDE SEQUENCE [LARGE SCALE GENOMIC DNA]</scope>
    <source>
        <strain evidence="2">SN15 / ATCC MYA-4574 / FGSC 10173)</strain>
    </source>
</reference>
<dbReference type="VEuPathDB" id="FungiDB:JI435_148200"/>
<gene>
    <name evidence="1" type="ORF">JI435_148200</name>
</gene>
<proteinExistence type="predicted"/>
<sequence length="93" mass="10463">MQHPGDVHQSATATPLLHLPNELLLQVASYLAATPHIQEIARKDFKFERSFTSSSSQTLLNHLGYCRKHPPQPPVSRTVKKYCIKTSYYLSAA</sequence>
<accession>A0A7U2F0X6</accession>
<protein>
    <recommendedName>
        <fullName evidence="3">F-box domain-containing protein</fullName>
    </recommendedName>
</protein>
<keyword evidence="2" id="KW-1185">Reference proteome</keyword>